<reference evidence="2 3" key="1">
    <citation type="submission" date="2022-10" db="EMBL/GenBank/DDBJ databases">
        <title>High-quality genome sequences of two octocoral-associated bacteria, Endozoicomonas euniceicola EF212 and Endozoicomonas gorgoniicola PS125.</title>
        <authorList>
            <person name="Chiou Y.-J."/>
            <person name="Chen Y.-H."/>
        </authorList>
    </citation>
    <scope>NUCLEOTIDE SEQUENCE [LARGE SCALE GENOMIC DNA]</scope>
    <source>
        <strain evidence="2 3">PS125</strain>
    </source>
</reference>
<dbReference type="Gene3D" id="1.10.150.280">
    <property type="entry name" value="AF1531-like domain"/>
    <property type="match status" value="1"/>
</dbReference>
<accession>A0ABT3N1C2</accession>
<dbReference type="PANTHER" id="PTHR21180:SF32">
    <property type="entry name" value="ENDONUCLEASE_EXONUCLEASE_PHOSPHATASE FAMILY DOMAIN-CONTAINING PROTEIN 1"/>
    <property type="match status" value="1"/>
</dbReference>
<gene>
    <name evidence="2" type="ORF">NX722_22915</name>
</gene>
<evidence type="ECO:0000313" key="3">
    <source>
        <dbReference type="Proteomes" id="UP001209854"/>
    </source>
</evidence>
<dbReference type="RefSeq" id="WP_262565182.1">
    <property type="nucleotide sequence ID" value="NZ_JAPFCC010000001.1"/>
</dbReference>
<dbReference type="Pfam" id="PF12836">
    <property type="entry name" value="HHH_3"/>
    <property type="match status" value="1"/>
</dbReference>
<evidence type="ECO:0000256" key="1">
    <source>
        <dbReference type="SAM" id="SignalP"/>
    </source>
</evidence>
<comment type="caution">
    <text evidence="2">The sequence shown here is derived from an EMBL/GenBank/DDBJ whole genome shotgun (WGS) entry which is preliminary data.</text>
</comment>
<proteinExistence type="predicted"/>
<dbReference type="InterPro" id="IPR010994">
    <property type="entry name" value="RuvA_2-like"/>
</dbReference>
<dbReference type="EMBL" id="JAPFCC010000001">
    <property type="protein sequence ID" value="MCW7555424.1"/>
    <property type="molecule type" value="Genomic_DNA"/>
</dbReference>
<dbReference type="PANTHER" id="PTHR21180">
    <property type="entry name" value="ENDONUCLEASE/EXONUCLEASE/PHOSPHATASE FAMILY DOMAIN-CONTAINING PROTEIN 1"/>
    <property type="match status" value="1"/>
</dbReference>
<dbReference type="NCBIfam" id="TIGR00426">
    <property type="entry name" value="competence protein ComEA helix-hairpin-helix repeat region"/>
    <property type="match status" value="1"/>
</dbReference>
<feature type="chain" id="PRO_5045799852" evidence="1">
    <location>
        <begin position="24"/>
        <end position="90"/>
    </location>
</feature>
<name>A0ABT3N1C2_9GAMM</name>
<evidence type="ECO:0000313" key="2">
    <source>
        <dbReference type="EMBL" id="MCW7555424.1"/>
    </source>
</evidence>
<keyword evidence="1" id="KW-0732">Signal</keyword>
<feature type="signal peptide" evidence="1">
    <location>
        <begin position="1"/>
        <end position="23"/>
    </location>
</feature>
<dbReference type="Proteomes" id="UP001209854">
    <property type="component" value="Unassembled WGS sequence"/>
</dbReference>
<dbReference type="InterPro" id="IPR051675">
    <property type="entry name" value="Endo/Exo/Phosphatase_dom_1"/>
</dbReference>
<dbReference type="InterPro" id="IPR004509">
    <property type="entry name" value="Competence_ComEA_HhH"/>
</dbReference>
<sequence length="90" mass="10308">MKFFKCPSILLVATTVLALNVQADPSRLNINTASAETIDKTLVFVGQQTARKIVEYRQQYGTFNNLDDLTKVKGVSKRLARYNRNRIRFQ</sequence>
<dbReference type="SUPFAM" id="SSF47781">
    <property type="entry name" value="RuvA domain 2-like"/>
    <property type="match status" value="1"/>
</dbReference>
<protein>
    <submittedName>
        <fullName evidence="2">Helix-hairpin-helix domain-containing protein</fullName>
    </submittedName>
</protein>
<keyword evidence="3" id="KW-1185">Reference proteome</keyword>
<organism evidence="2 3">
    <name type="scientific">Endozoicomonas gorgoniicola</name>
    <dbReference type="NCBI Taxonomy" id="1234144"/>
    <lineage>
        <taxon>Bacteria</taxon>
        <taxon>Pseudomonadati</taxon>
        <taxon>Pseudomonadota</taxon>
        <taxon>Gammaproteobacteria</taxon>
        <taxon>Oceanospirillales</taxon>
        <taxon>Endozoicomonadaceae</taxon>
        <taxon>Endozoicomonas</taxon>
    </lineage>
</organism>